<feature type="domain" description="Cadherin" evidence="21">
    <location>
        <begin position="73"/>
        <end position="153"/>
    </location>
</feature>
<dbReference type="PROSITE" id="PS50268">
    <property type="entry name" value="CADHERIN_2"/>
    <property type="match status" value="5"/>
</dbReference>
<dbReference type="FunFam" id="4.10.900.10:FF:000001">
    <property type="entry name" value="Cadherin 2"/>
    <property type="match status" value="1"/>
</dbReference>
<dbReference type="FunFam" id="2.60.40.60:FF:000008">
    <property type="entry name" value="Cadherin 24"/>
    <property type="match status" value="1"/>
</dbReference>
<feature type="transmembrane region" description="Helical" evidence="19">
    <location>
        <begin position="610"/>
        <end position="630"/>
    </location>
</feature>
<feature type="signal peptide" evidence="20">
    <location>
        <begin position="1"/>
        <end position="36"/>
    </location>
</feature>
<dbReference type="GO" id="GO:0007156">
    <property type="term" value="P:homophilic cell adhesion via plasma membrane adhesion molecules"/>
    <property type="evidence" value="ECO:0007669"/>
    <property type="project" value="InterPro"/>
</dbReference>
<evidence type="ECO:0000256" key="11">
    <source>
        <dbReference type="ARBA" id="ARBA00022949"/>
    </source>
</evidence>
<gene>
    <name evidence="22" type="primary">CDH20</name>
</gene>
<evidence type="ECO:0000256" key="1">
    <source>
        <dbReference type="ARBA" id="ARBA00004251"/>
    </source>
</evidence>
<evidence type="ECO:0000313" key="22">
    <source>
        <dbReference type="Ensembl" id="ENSSFOP00015022438.2"/>
    </source>
</evidence>
<dbReference type="SUPFAM" id="SSF49313">
    <property type="entry name" value="Cadherin-like"/>
    <property type="match status" value="5"/>
</dbReference>
<dbReference type="GO" id="GO:0002009">
    <property type="term" value="P:morphogenesis of an epithelium"/>
    <property type="evidence" value="ECO:0007669"/>
    <property type="project" value="UniProtKB-ARBA"/>
</dbReference>
<evidence type="ECO:0000256" key="20">
    <source>
        <dbReference type="SAM" id="SignalP"/>
    </source>
</evidence>
<keyword evidence="5 18" id="KW-0812">Transmembrane</keyword>
<evidence type="ECO:0000256" key="15">
    <source>
        <dbReference type="ARBA" id="ARBA00037319"/>
    </source>
</evidence>
<evidence type="ECO:0000256" key="14">
    <source>
        <dbReference type="ARBA" id="ARBA00023180"/>
    </source>
</evidence>
<reference evidence="22 23" key="1">
    <citation type="submission" date="2019-04" db="EMBL/GenBank/DDBJ databases">
        <authorList>
            <consortium name="Wellcome Sanger Institute Data Sharing"/>
        </authorList>
    </citation>
    <scope>NUCLEOTIDE SEQUENCE [LARGE SCALE GENOMIC DNA]</scope>
</reference>
<evidence type="ECO:0000256" key="3">
    <source>
        <dbReference type="ARBA" id="ARBA00022475"/>
    </source>
</evidence>
<dbReference type="GO" id="GO:0005912">
    <property type="term" value="C:adherens junction"/>
    <property type="evidence" value="ECO:0007669"/>
    <property type="project" value="UniProtKB-SubCell"/>
</dbReference>
<dbReference type="GO" id="GO:0007043">
    <property type="term" value="P:cell-cell junction assembly"/>
    <property type="evidence" value="ECO:0007669"/>
    <property type="project" value="TreeGrafter"/>
</dbReference>
<keyword evidence="11" id="KW-0965">Cell junction</keyword>
<evidence type="ECO:0000256" key="9">
    <source>
        <dbReference type="ARBA" id="ARBA00022837"/>
    </source>
</evidence>
<dbReference type="InterPro" id="IPR020894">
    <property type="entry name" value="Cadherin_CS"/>
</dbReference>
<dbReference type="PANTHER" id="PTHR24027:SF84">
    <property type="entry name" value="CADHERIN-20"/>
    <property type="match status" value="1"/>
</dbReference>
<dbReference type="InterPro" id="IPR039808">
    <property type="entry name" value="Cadherin"/>
</dbReference>
<comment type="function">
    <text evidence="15">Cadherins are calcium-dependent cell adhesion proteins. They preferentially interact with themselves in a homophilic manner in connecting cells; cadherins may thus contribute to the sorting of heterogeneous cell types.</text>
</comment>
<evidence type="ECO:0000256" key="10">
    <source>
        <dbReference type="ARBA" id="ARBA00022889"/>
    </source>
</evidence>
<dbReference type="FunFam" id="2.60.40.60:FF:000012">
    <property type="entry name" value="Cadherin 24"/>
    <property type="match status" value="1"/>
</dbReference>
<keyword evidence="6" id="KW-0479">Metal-binding</keyword>
<reference evidence="22" key="2">
    <citation type="submission" date="2025-08" db="UniProtKB">
        <authorList>
            <consortium name="Ensembl"/>
        </authorList>
    </citation>
    <scope>IDENTIFICATION</scope>
</reference>
<feature type="domain" description="Cadherin" evidence="21">
    <location>
        <begin position="154"/>
        <end position="262"/>
    </location>
</feature>
<evidence type="ECO:0000256" key="13">
    <source>
        <dbReference type="ARBA" id="ARBA00023136"/>
    </source>
</evidence>
<dbReference type="FunFam" id="2.60.40.60:FF:000009">
    <property type="entry name" value="Cadherin 24"/>
    <property type="match status" value="1"/>
</dbReference>
<evidence type="ECO:0000256" key="5">
    <source>
        <dbReference type="ARBA" id="ARBA00022692"/>
    </source>
</evidence>
<dbReference type="GO" id="GO:0034332">
    <property type="term" value="P:adherens junction organization"/>
    <property type="evidence" value="ECO:0007669"/>
    <property type="project" value="TreeGrafter"/>
</dbReference>
<dbReference type="FunFam" id="2.60.40.60:FF:000017">
    <property type="entry name" value="Cadherin 24"/>
    <property type="match status" value="1"/>
</dbReference>
<evidence type="ECO:0000259" key="21">
    <source>
        <dbReference type="PROSITE" id="PS50268"/>
    </source>
</evidence>
<dbReference type="OrthoDB" id="6250271at2759"/>
<evidence type="ECO:0000313" key="23">
    <source>
        <dbReference type="Proteomes" id="UP000694397"/>
    </source>
</evidence>
<dbReference type="GO" id="GO:0044331">
    <property type="term" value="P:cell-cell adhesion mediated by cadherin"/>
    <property type="evidence" value="ECO:0007669"/>
    <property type="project" value="TreeGrafter"/>
</dbReference>
<dbReference type="CDD" id="cd11304">
    <property type="entry name" value="Cadherin_repeat"/>
    <property type="match status" value="5"/>
</dbReference>
<name>A0A8C9S139_SCLFO</name>
<organism evidence="22 23">
    <name type="scientific">Scleropages formosus</name>
    <name type="common">Asian bonytongue</name>
    <name type="synonym">Osteoglossum formosum</name>
    <dbReference type="NCBI Taxonomy" id="113540"/>
    <lineage>
        <taxon>Eukaryota</taxon>
        <taxon>Metazoa</taxon>
        <taxon>Chordata</taxon>
        <taxon>Craniata</taxon>
        <taxon>Vertebrata</taxon>
        <taxon>Euteleostomi</taxon>
        <taxon>Actinopterygii</taxon>
        <taxon>Neopterygii</taxon>
        <taxon>Teleostei</taxon>
        <taxon>Osteoglossocephala</taxon>
        <taxon>Osteoglossomorpha</taxon>
        <taxon>Osteoglossiformes</taxon>
        <taxon>Osteoglossidae</taxon>
        <taxon>Scleropages</taxon>
    </lineage>
</organism>
<feature type="domain" description="Cadherin" evidence="21">
    <location>
        <begin position="378"/>
        <end position="482"/>
    </location>
</feature>
<feature type="chain" id="PRO_5034343847" description="Cadherin-20" evidence="20">
    <location>
        <begin position="37"/>
        <end position="779"/>
    </location>
</feature>
<dbReference type="PROSITE" id="PS00232">
    <property type="entry name" value="CADHERIN_1"/>
    <property type="match status" value="1"/>
</dbReference>
<evidence type="ECO:0000256" key="16">
    <source>
        <dbReference type="ARBA" id="ARBA00040456"/>
    </source>
</evidence>
<dbReference type="InterPro" id="IPR002126">
    <property type="entry name" value="Cadherin-like_dom"/>
</dbReference>
<evidence type="ECO:0000256" key="18">
    <source>
        <dbReference type="RuleBase" id="RU003318"/>
    </source>
</evidence>
<comment type="subcellular location">
    <subcellularLocation>
        <location evidence="2">Cell junction</location>
        <location evidence="2">Adherens junction</location>
    </subcellularLocation>
    <subcellularLocation>
        <location evidence="1 18">Cell membrane</location>
        <topology evidence="1 18">Single-pass type I membrane protein</topology>
    </subcellularLocation>
</comment>
<keyword evidence="8" id="KW-0677">Repeat</keyword>
<dbReference type="GeneTree" id="ENSGT00940000158167"/>
<dbReference type="KEGG" id="sfm:108923312"/>
<dbReference type="GO" id="GO:0000902">
    <property type="term" value="P:cell morphogenesis"/>
    <property type="evidence" value="ECO:0007669"/>
    <property type="project" value="TreeGrafter"/>
</dbReference>
<evidence type="ECO:0000256" key="6">
    <source>
        <dbReference type="ARBA" id="ARBA00022723"/>
    </source>
</evidence>
<keyword evidence="13 19" id="KW-0472">Membrane</keyword>
<keyword evidence="7 20" id="KW-0732">Signal</keyword>
<dbReference type="Gene3D" id="2.60.40.60">
    <property type="entry name" value="Cadherins"/>
    <property type="match status" value="5"/>
</dbReference>
<dbReference type="InterPro" id="IPR027397">
    <property type="entry name" value="Catenin-bd_sf"/>
</dbReference>
<proteinExistence type="predicted"/>
<dbReference type="PRINTS" id="PR00205">
    <property type="entry name" value="CADHERIN"/>
</dbReference>
<sequence length="779" mass="87056">MRRFSGCGFLLSGEFCWWSIFTLVQLLPFQAQGLWGERTEQLRHVRRHWVWNQFFVQEEHIGLEPLYVGKLHSDLDTGDGSIEYVLTGEGAGTVFTVDVNTGDLHAMRRLDREAKAHYTLRAQALHKHTGQLLEPESAFTIRVLDINDNEPKFQGEPYQATIPEMSAIGTSVIQLKATDADDPTYGGNAVVAYSLVQGQPQFSIEARTGILRVSLPSMDREQREQYHVIVQAKDTGGQEGGLTSTATVTVTLSDINDSPPRFTQELYQMSISESAAEGSVIGYIRAEDQDVGVNADMCYSIVGGDGQDIFDISTDPTHRFAIITVKKALDFETRECYTLQVAVANTQLDSRYLSLGPFTNATNVTVTVEDVSEPPVFCEPLYYVEVPEDLGVGVELLMVSARDPDVTNDSIRYFIERSSDPGRFFSMDTFTGSLLTERALDREEIQWHNITVLAMELNDLSQIGSVSVIVKVKDVNDNPPRLWKSEAFVCNDAESGKLIHTLRAVDLDDPDGIQRLYYSLEPEASNNPNFSLRDNQDNTAGIFVKRGSFSIEEQTSFHLTILVWDEESPIQTGTSTLTLHMCQCEENGKDRACSTKVQELRTFGLTHHTLAIILACVIIPLAATLITLSLRKWHRRKSRRRTRYPYSADTSIRENIVIYNDEGGGEADTKAFDLHVLWEGKARQGAKCAIACGVGCGVSPLDEYILVRLKEVDADIRPPPYDSIRGYAYEGEGSRTGSLSPLHSSPSSSDQDYEFLKDWGLYFRKLALLYGVLERKEPL</sequence>
<dbReference type="SMART" id="SM00112">
    <property type="entry name" value="CA"/>
    <property type="match status" value="5"/>
</dbReference>
<dbReference type="Gene3D" id="4.10.900.10">
    <property type="entry name" value="TCF3-CBD (Catenin binding domain)"/>
    <property type="match status" value="1"/>
</dbReference>
<dbReference type="PANTHER" id="PTHR24027">
    <property type="entry name" value="CADHERIN-23"/>
    <property type="match status" value="1"/>
</dbReference>
<dbReference type="InterPro" id="IPR015919">
    <property type="entry name" value="Cadherin-like_sf"/>
</dbReference>
<dbReference type="Pfam" id="PF00028">
    <property type="entry name" value="Cadherin"/>
    <property type="match status" value="4"/>
</dbReference>
<accession>A0A8C9S139</accession>
<keyword evidence="14" id="KW-0325">Glycoprotein</keyword>
<keyword evidence="10 18" id="KW-0130">Cell adhesion</keyword>
<keyword evidence="23" id="KW-1185">Reference proteome</keyword>
<dbReference type="GO" id="GO:0045296">
    <property type="term" value="F:cadherin binding"/>
    <property type="evidence" value="ECO:0007669"/>
    <property type="project" value="TreeGrafter"/>
</dbReference>
<evidence type="ECO:0000256" key="12">
    <source>
        <dbReference type="ARBA" id="ARBA00022989"/>
    </source>
</evidence>
<evidence type="ECO:0000256" key="8">
    <source>
        <dbReference type="ARBA" id="ARBA00022737"/>
    </source>
</evidence>
<evidence type="ECO:0000256" key="7">
    <source>
        <dbReference type="ARBA" id="ARBA00022729"/>
    </source>
</evidence>
<evidence type="ECO:0000256" key="17">
    <source>
        <dbReference type="PROSITE-ProRule" id="PRU00043"/>
    </source>
</evidence>
<protein>
    <recommendedName>
        <fullName evidence="16">Cadherin-20</fullName>
    </recommendedName>
</protein>
<keyword evidence="9 17" id="KW-0106">Calcium</keyword>
<feature type="domain" description="Cadherin" evidence="21">
    <location>
        <begin position="263"/>
        <end position="377"/>
    </location>
</feature>
<dbReference type="GO" id="GO:0016477">
    <property type="term" value="P:cell migration"/>
    <property type="evidence" value="ECO:0007669"/>
    <property type="project" value="TreeGrafter"/>
</dbReference>
<keyword evidence="3" id="KW-1003">Cell membrane</keyword>
<dbReference type="Pfam" id="PF01049">
    <property type="entry name" value="CADH_Y-type_LIR"/>
    <property type="match status" value="1"/>
</dbReference>
<reference evidence="22" key="3">
    <citation type="submission" date="2025-09" db="UniProtKB">
        <authorList>
            <consortium name="Ensembl"/>
        </authorList>
    </citation>
    <scope>IDENTIFICATION</scope>
</reference>
<dbReference type="GO" id="GO:0005509">
    <property type="term" value="F:calcium ion binding"/>
    <property type="evidence" value="ECO:0007669"/>
    <property type="project" value="UniProtKB-UniRule"/>
</dbReference>
<keyword evidence="12 19" id="KW-1133">Transmembrane helix</keyword>
<evidence type="ECO:0000256" key="19">
    <source>
        <dbReference type="SAM" id="Phobius"/>
    </source>
</evidence>
<evidence type="ECO:0000256" key="4">
    <source>
        <dbReference type="ARBA" id="ARBA00022685"/>
    </source>
</evidence>
<keyword evidence="4" id="KW-0165">Cleavage on pair of basic residues</keyword>
<dbReference type="AlphaFoldDB" id="A0A8C9S139"/>
<dbReference type="InterPro" id="IPR000233">
    <property type="entry name" value="Cadherin_Y-type_LIR"/>
</dbReference>
<dbReference type="GO" id="GO:0008013">
    <property type="term" value="F:beta-catenin binding"/>
    <property type="evidence" value="ECO:0007669"/>
    <property type="project" value="TreeGrafter"/>
</dbReference>
<evidence type="ECO:0000256" key="2">
    <source>
        <dbReference type="ARBA" id="ARBA00004536"/>
    </source>
</evidence>
<dbReference type="GO" id="GO:0016342">
    <property type="term" value="C:catenin complex"/>
    <property type="evidence" value="ECO:0007669"/>
    <property type="project" value="TreeGrafter"/>
</dbReference>
<dbReference type="Proteomes" id="UP000694397">
    <property type="component" value="Chromosome 17"/>
</dbReference>
<dbReference type="Ensembl" id="ENSSFOT00015022685.2">
    <property type="protein sequence ID" value="ENSSFOP00015022438.2"/>
    <property type="gene ID" value="ENSSFOG00015014425.2"/>
</dbReference>
<feature type="domain" description="Cadherin" evidence="21">
    <location>
        <begin position="489"/>
        <end position="603"/>
    </location>
</feature>
<dbReference type="GO" id="GO:0016339">
    <property type="term" value="P:calcium-dependent cell-cell adhesion via plasma membrane cell adhesion molecules"/>
    <property type="evidence" value="ECO:0007669"/>
    <property type="project" value="TreeGrafter"/>
</dbReference>